<dbReference type="EMBL" id="JAULSX010000009">
    <property type="protein sequence ID" value="KAK3486173.1"/>
    <property type="molecule type" value="Genomic_DNA"/>
</dbReference>
<evidence type="ECO:0000256" key="1">
    <source>
        <dbReference type="SAM" id="MobiDB-lite"/>
    </source>
</evidence>
<evidence type="ECO:0000313" key="3">
    <source>
        <dbReference type="EMBL" id="KAK3486173.1"/>
    </source>
</evidence>
<protein>
    <recommendedName>
        <fullName evidence="2">2EXR domain-containing protein</fullName>
    </recommendedName>
</protein>
<dbReference type="RefSeq" id="XP_062688936.1">
    <property type="nucleotide sequence ID" value="XM_062837824.1"/>
</dbReference>
<name>A0AAJ0MMJ9_9PEZI</name>
<dbReference type="InterPro" id="IPR045518">
    <property type="entry name" value="2EXR"/>
</dbReference>
<dbReference type="AlphaFoldDB" id="A0AAJ0MMJ9"/>
<gene>
    <name evidence="3" type="ORF">B0T23DRAFT_389696</name>
</gene>
<feature type="non-terminal residue" evidence="3">
    <location>
        <position position="273"/>
    </location>
</feature>
<proteinExistence type="predicted"/>
<feature type="compositionally biased region" description="Acidic residues" evidence="1">
    <location>
        <begin position="171"/>
        <end position="187"/>
    </location>
</feature>
<organism evidence="3 4">
    <name type="scientific">Neurospora hispaniola</name>
    <dbReference type="NCBI Taxonomy" id="588809"/>
    <lineage>
        <taxon>Eukaryota</taxon>
        <taxon>Fungi</taxon>
        <taxon>Dikarya</taxon>
        <taxon>Ascomycota</taxon>
        <taxon>Pezizomycotina</taxon>
        <taxon>Sordariomycetes</taxon>
        <taxon>Sordariomycetidae</taxon>
        <taxon>Sordariales</taxon>
        <taxon>Sordariaceae</taxon>
        <taxon>Neurospora</taxon>
    </lineage>
</organism>
<comment type="caution">
    <text evidence="3">The sequence shown here is derived from an EMBL/GenBank/DDBJ whole genome shotgun (WGS) entry which is preliminary data.</text>
</comment>
<evidence type="ECO:0000259" key="2">
    <source>
        <dbReference type="Pfam" id="PF20150"/>
    </source>
</evidence>
<reference evidence="3 4" key="1">
    <citation type="journal article" date="2023" name="Mol. Phylogenet. Evol.">
        <title>Genome-scale phylogeny and comparative genomics of the fungal order Sordariales.</title>
        <authorList>
            <person name="Hensen N."/>
            <person name="Bonometti L."/>
            <person name="Westerberg I."/>
            <person name="Brannstrom I.O."/>
            <person name="Guillou S."/>
            <person name="Cros-Aarteil S."/>
            <person name="Calhoun S."/>
            <person name="Haridas S."/>
            <person name="Kuo A."/>
            <person name="Mondo S."/>
            <person name="Pangilinan J."/>
            <person name="Riley R."/>
            <person name="LaButti K."/>
            <person name="Andreopoulos B."/>
            <person name="Lipzen A."/>
            <person name="Chen C."/>
            <person name="Yan M."/>
            <person name="Daum C."/>
            <person name="Ng V."/>
            <person name="Clum A."/>
            <person name="Steindorff A."/>
            <person name="Ohm R.A."/>
            <person name="Martin F."/>
            <person name="Silar P."/>
            <person name="Natvig D.O."/>
            <person name="Lalanne C."/>
            <person name="Gautier V."/>
            <person name="Ament-Velasquez S.L."/>
            <person name="Kruys A."/>
            <person name="Hutchinson M.I."/>
            <person name="Powell A.J."/>
            <person name="Barry K."/>
            <person name="Miller A.N."/>
            <person name="Grigoriev I.V."/>
            <person name="Debuchy R."/>
            <person name="Gladieux P."/>
            <person name="Hiltunen Thoren M."/>
            <person name="Johannesson H."/>
        </authorList>
    </citation>
    <scope>NUCLEOTIDE SEQUENCE [LARGE SCALE GENOMIC DNA]</scope>
    <source>
        <strain evidence="3 4">FGSC 10403</strain>
    </source>
</reference>
<feature type="compositionally biased region" description="Polar residues" evidence="1">
    <location>
        <begin position="189"/>
        <end position="200"/>
    </location>
</feature>
<dbReference type="Proteomes" id="UP001285908">
    <property type="component" value="Unassembled WGS sequence"/>
</dbReference>
<feature type="region of interest" description="Disordered" evidence="1">
    <location>
        <begin position="170"/>
        <end position="213"/>
    </location>
</feature>
<dbReference type="Pfam" id="PF20150">
    <property type="entry name" value="2EXR"/>
    <property type="match status" value="1"/>
</dbReference>
<accession>A0AAJ0MMJ9</accession>
<sequence>MLVKMTLTITTTPTTTTTTTITTITTMTRTTTKTSRVTFWSLPREIRDMIWNELIAEDDIFVANISCKCRCDIPGIQEHVRKRDDLVSKYPFGQPRRGIVYNTMLFSCQPPLLAHICYESREYARRRYESAYGKVHARFHFCPEGAELFAKMEGRLQWLSRKVVRYMCFDPPEDDTDDDEEGEDDDNNISHAPSEESSNLEAPLGQDNGQELPLLNNVNSEMDFGEDNRLAAILRKNLRILKKTPLGEDDVLLLCCYQAMSASVTLTYKLPTS</sequence>
<evidence type="ECO:0000313" key="4">
    <source>
        <dbReference type="Proteomes" id="UP001285908"/>
    </source>
</evidence>
<keyword evidence="4" id="KW-1185">Reference proteome</keyword>
<dbReference type="GeneID" id="87875446"/>
<feature type="domain" description="2EXR" evidence="2">
    <location>
        <begin position="39"/>
        <end position="144"/>
    </location>
</feature>